<dbReference type="SMART" id="SM00387">
    <property type="entry name" value="HATPase_c"/>
    <property type="match status" value="1"/>
</dbReference>
<dbReference type="InterPro" id="IPR036097">
    <property type="entry name" value="HisK_dim/P_sf"/>
</dbReference>
<dbReference type="Proteomes" id="UP000654345">
    <property type="component" value="Unassembled WGS sequence"/>
</dbReference>
<dbReference type="Pfam" id="PF00512">
    <property type="entry name" value="HisKA"/>
    <property type="match status" value="1"/>
</dbReference>
<protein>
    <recommendedName>
        <fullName evidence="2">histidine kinase</fullName>
        <ecNumber evidence="2">2.7.13.3</ecNumber>
    </recommendedName>
</protein>
<proteinExistence type="predicted"/>
<comment type="caution">
    <text evidence="7">The sequence shown here is derived from an EMBL/GenBank/DDBJ whole genome shotgun (WGS) entry which is preliminary data.</text>
</comment>
<dbReference type="InterPro" id="IPR029016">
    <property type="entry name" value="GAF-like_dom_sf"/>
</dbReference>
<dbReference type="EC" id="2.7.13.3" evidence="2"/>
<gene>
    <name evidence="7" type="ORF">KSB_73800</name>
</gene>
<evidence type="ECO:0000313" key="7">
    <source>
        <dbReference type="EMBL" id="GHO58905.1"/>
    </source>
</evidence>
<dbReference type="CDD" id="cd00082">
    <property type="entry name" value="HisKA"/>
    <property type="match status" value="1"/>
</dbReference>
<dbReference type="SUPFAM" id="SSF47384">
    <property type="entry name" value="Homodimeric domain of signal transducing histidine kinase"/>
    <property type="match status" value="1"/>
</dbReference>
<dbReference type="PRINTS" id="PR00344">
    <property type="entry name" value="BCTRLSENSOR"/>
</dbReference>
<dbReference type="InterPro" id="IPR003594">
    <property type="entry name" value="HATPase_dom"/>
</dbReference>
<dbReference type="PANTHER" id="PTHR45569">
    <property type="entry name" value="SENSOR PROTEIN KDPD"/>
    <property type="match status" value="1"/>
</dbReference>
<dbReference type="Pfam" id="PF02518">
    <property type="entry name" value="HATPase_c"/>
    <property type="match status" value="1"/>
</dbReference>
<accession>A0ABQ3V1Y6</accession>
<dbReference type="InterPro" id="IPR005467">
    <property type="entry name" value="His_kinase_dom"/>
</dbReference>
<dbReference type="InterPro" id="IPR003661">
    <property type="entry name" value="HisK_dim/P_dom"/>
</dbReference>
<dbReference type="RefSeq" id="WP_201375144.1">
    <property type="nucleotide sequence ID" value="NZ_BNJG01000003.1"/>
</dbReference>
<comment type="catalytic activity">
    <reaction evidence="1">
        <text>ATP + protein L-histidine = ADP + protein N-phospho-L-histidine.</text>
        <dbReference type="EC" id="2.7.13.3"/>
    </reaction>
</comment>
<dbReference type="Gene3D" id="1.10.287.130">
    <property type="match status" value="1"/>
</dbReference>
<keyword evidence="5" id="KW-0902">Two-component regulatory system</keyword>
<dbReference type="InterPro" id="IPR004358">
    <property type="entry name" value="Sig_transdc_His_kin-like_C"/>
</dbReference>
<evidence type="ECO:0000256" key="3">
    <source>
        <dbReference type="ARBA" id="ARBA00022553"/>
    </source>
</evidence>
<evidence type="ECO:0000259" key="6">
    <source>
        <dbReference type="PROSITE" id="PS50109"/>
    </source>
</evidence>
<reference evidence="7 8" key="1">
    <citation type="journal article" date="2021" name="Int. J. Syst. Evol. Microbiol.">
        <title>Reticulibacter mediterranei gen. nov., sp. nov., within the new family Reticulibacteraceae fam. nov., and Ktedonospora formicarum gen. nov., sp. nov., Ktedonobacter robiniae sp. nov., Dictyobacter formicarum sp. nov. and Dictyobacter arantiisoli sp. nov., belonging to the class Ktedonobacteria.</title>
        <authorList>
            <person name="Yabe S."/>
            <person name="Zheng Y."/>
            <person name="Wang C.M."/>
            <person name="Sakai Y."/>
            <person name="Abe K."/>
            <person name="Yokota A."/>
            <person name="Donadio S."/>
            <person name="Cavaletti L."/>
            <person name="Monciardini P."/>
        </authorList>
    </citation>
    <scope>NUCLEOTIDE SEQUENCE [LARGE SCALE GENOMIC DNA]</scope>
    <source>
        <strain evidence="7 8">SOSP1-30</strain>
    </source>
</reference>
<dbReference type="InterPro" id="IPR036890">
    <property type="entry name" value="HATPase_C_sf"/>
</dbReference>
<dbReference type="Gene3D" id="3.30.565.10">
    <property type="entry name" value="Histidine kinase-like ATPase, C-terminal domain"/>
    <property type="match status" value="1"/>
</dbReference>
<dbReference type="SMART" id="SM00065">
    <property type="entry name" value="GAF"/>
    <property type="match status" value="1"/>
</dbReference>
<keyword evidence="8" id="KW-1185">Reference proteome</keyword>
<evidence type="ECO:0000256" key="2">
    <source>
        <dbReference type="ARBA" id="ARBA00012438"/>
    </source>
</evidence>
<evidence type="ECO:0000256" key="5">
    <source>
        <dbReference type="ARBA" id="ARBA00023012"/>
    </source>
</evidence>
<sequence>MKSSFDKEETNQRQEQQLAALEGLLELPATNVKVTLNQATSLIAEVLSADKVDIFFHDPTNETLVAFGTSDTPMGRKQRSIGMDRLPLANGGRTVEVFLTGTPFIAYHTDQDPEELVGLKIGLGVKSQIATVFEVETLRRGVLLVVSSRPEFFSEQDLRFLEAIARWIGIVIHRAELTERLKHEAVEQGRRLAAEELLTIMAHDLRNYLTPLKGRIELLQRRAQREGREQDLRDVSAVNHTLGLLERVISDLLDVARLNQGIFAITACSMDLVALIKDVVRAFDSPETPIHIHAPAKVILSADADRLRQLLENVLANAVKYAPKQTPITVEMHIERRMDGPWVVLTVCNQGPGLPADLQATLFHPFVAGSQSAGLGLGLYLANKIATAHDGTLTIGSPTGQEVQVTLALPAEEDELIVDNQEGSDPL</sequence>
<evidence type="ECO:0000256" key="1">
    <source>
        <dbReference type="ARBA" id="ARBA00000085"/>
    </source>
</evidence>
<dbReference type="PANTHER" id="PTHR45569:SF1">
    <property type="entry name" value="SENSOR PROTEIN KDPD"/>
    <property type="match status" value="1"/>
</dbReference>
<organism evidence="7 8">
    <name type="scientific">Ktedonobacter robiniae</name>
    <dbReference type="NCBI Taxonomy" id="2778365"/>
    <lineage>
        <taxon>Bacteria</taxon>
        <taxon>Bacillati</taxon>
        <taxon>Chloroflexota</taxon>
        <taxon>Ktedonobacteria</taxon>
        <taxon>Ktedonobacterales</taxon>
        <taxon>Ktedonobacteraceae</taxon>
        <taxon>Ktedonobacter</taxon>
    </lineage>
</organism>
<dbReference type="SUPFAM" id="SSF55781">
    <property type="entry name" value="GAF domain-like"/>
    <property type="match status" value="1"/>
</dbReference>
<dbReference type="SMART" id="SM00388">
    <property type="entry name" value="HisKA"/>
    <property type="match status" value="1"/>
</dbReference>
<keyword evidence="3" id="KW-0597">Phosphoprotein</keyword>
<dbReference type="PROSITE" id="PS50109">
    <property type="entry name" value="HIS_KIN"/>
    <property type="match status" value="1"/>
</dbReference>
<evidence type="ECO:0000313" key="8">
    <source>
        <dbReference type="Proteomes" id="UP000654345"/>
    </source>
</evidence>
<dbReference type="InterPro" id="IPR003018">
    <property type="entry name" value="GAF"/>
</dbReference>
<keyword evidence="4" id="KW-0808">Transferase</keyword>
<name>A0ABQ3V1Y6_9CHLR</name>
<keyword evidence="4" id="KW-0418">Kinase</keyword>
<dbReference type="Gene3D" id="3.30.450.40">
    <property type="match status" value="1"/>
</dbReference>
<dbReference type="InterPro" id="IPR052023">
    <property type="entry name" value="Histidine_kinase_KdpD"/>
</dbReference>
<evidence type="ECO:0000256" key="4">
    <source>
        <dbReference type="ARBA" id="ARBA00022777"/>
    </source>
</evidence>
<feature type="domain" description="Histidine kinase" evidence="6">
    <location>
        <begin position="200"/>
        <end position="413"/>
    </location>
</feature>
<dbReference type="SUPFAM" id="SSF55874">
    <property type="entry name" value="ATPase domain of HSP90 chaperone/DNA topoisomerase II/histidine kinase"/>
    <property type="match status" value="1"/>
</dbReference>
<dbReference type="EMBL" id="BNJG01000003">
    <property type="protein sequence ID" value="GHO58905.1"/>
    <property type="molecule type" value="Genomic_DNA"/>
</dbReference>